<dbReference type="InParanoid" id="H2ZNX9"/>
<dbReference type="GO" id="GO:0016020">
    <property type="term" value="C:membrane"/>
    <property type="evidence" value="ECO:0007669"/>
    <property type="project" value="UniProtKB-SubCell"/>
</dbReference>
<feature type="transmembrane region" description="Helical" evidence="5">
    <location>
        <begin position="266"/>
        <end position="294"/>
    </location>
</feature>
<dbReference type="AlphaFoldDB" id="H2ZNX9"/>
<dbReference type="STRING" id="51511.ENSCSAVP00000019295"/>
<keyword evidence="2 5" id="KW-0812">Transmembrane</keyword>
<dbReference type="GeneTree" id="ENSGT00940000153861"/>
<feature type="transmembrane region" description="Helical" evidence="5">
    <location>
        <begin position="47"/>
        <end position="68"/>
    </location>
</feature>
<evidence type="ECO:0008006" key="8">
    <source>
        <dbReference type="Google" id="ProtNLM"/>
    </source>
</evidence>
<dbReference type="Proteomes" id="UP000007875">
    <property type="component" value="Unassembled WGS sequence"/>
</dbReference>
<dbReference type="FunCoup" id="H2ZNX9">
    <property type="interactions" value="67"/>
</dbReference>
<dbReference type="Pfam" id="PF03619">
    <property type="entry name" value="Solute_trans_a"/>
    <property type="match status" value="1"/>
</dbReference>
<proteinExistence type="predicted"/>
<reference evidence="7" key="1">
    <citation type="submission" date="2003-08" db="EMBL/GenBank/DDBJ databases">
        <authorList>
            <person name="Birren B."/>
            <person name="Nusbaum C."/>
            <person name="Abebe A."/>
            <person name="Abouelleil A."/>
            <person name="Adekoya E."/>
            <person name="Ait-zahra M."/>
            <person name="Allen N."/>
            <person name="Allen T."/>
            <person name="An P."/>
            <person name="Anderson M."/>
            <person name="Anderson S."/>
            <person name="Arachchi H."/>
            <person name="Armbruster J."/>
            <person name="Bachantsang P."/>
            <person name="Baldwin J."/>
            <person name="Barry A."/>
            <person name="Bayul T."/>
            <person name="Blitshsteyn B."/>
            <person name="Bloom T."/>
            <person name="Blye J."/>
            <person name="Boguslavskiy L."/>
            <person name="Borowsky M."/>
            <person name="Boukhgalter B."/>
            <person name="Brunache A."/>
            <person name="Butler J."/>
            <person name="Calixte N."/>
            <person name="Calvo S."/>
            <person name="Camarata J."/>
            <person name="Campo K."/>
            <person name="Chang J."/>
            <person name="Cheshatsang Y."/>
            <person name="Citroen M."/>
            <person name="Collymore A."/>
            <person name="Considine T."/>
            <person name="Cook A."/>
            <person name="Cooke P."/>
            <person name="Corum B."/>
            <person name="Cuomo C."/>
            <person name="David R."/>
            <person name="Dawoe T."/>
            <person name="Degray S."/>
            <person name="Dodge S."/>
            <person name="Dooley K."/>
            <person name="Dorje P."/>
            <person name="Dorjee K."/>
            <person name="Dorris L."/>
            <person name="Duffey N."/>
            <person name="Dupes A."/>
            <person name="Elkins T."/>
            <person name="Engels R."/>
            <person name="Erickson J."/>
            <person name="Farina A."/>
            <person name="Faro S."/>
            <person name="Ferreira P."/>
            <person name="Fischer H."/>
            <person name="Fitzgerald M."/>
            <person name="Foley K."/>
            <person name="Gage D."/>
            <person name="Galagan J."/>
            <person name="Gearin G."/>
            <person name="Gnerre S."/>
            <person name="Gnirke A."/>
            <person name="Goyette A."/>
            <person name="Graham J."/>
            <person name="Grandbois E."/>
            <person name="Gyaltsen K."/>
            <person name="Hafez N."/>
            <person name="Hagopian D."/>
            <person name="Hagos B."/>
            <person name="Hall J."/>
            <person name="Hatcher B."/>
            <person name="Heller A."/>
            <person name="Higgins H."/>
            <person name="Honan T."/>
            <person name="Horn A."/>
            <person name="Houde N."/>
            <person name="Hughes L."/>
            <person name="Hulme W."/>
            <person name="Husby E."/>
            <person name="Iliev I."/>
            <person name="Jaffe D."/>
            <person name="Jones C."/>
            <person name="Kamal M."/>
            <person name="Kamat A."/>
            <person name="Kamvysselis M."/>
            <person name="Karlsson E."/>
            <person name="Kells C."/>
            <person name="Kieu A."/>
            <person name="Kisner P."/>
            <person name="Kodira C."/>
            <person name="Kulbokas E."/>
            <person name="Labutti K."/>
            <person name="Lama D."/>
            <person name="Landers T."/>
            <person name="Leger J."/>
            <person name="Levine S."/>
            <person name="Lewis D."/>
            <person name="Lewis T."/>
            <person name="Lindblad-toh K."/>
            <person name="Liu X."/>
            <person name="Lokyitsang T."/>
            <person name="Lokyitsang Y."/>
            <person name="Lucien O."/>
            <person name="Lui A."/>
            <person name="Ma L.J."/>
            <person name="Mabbitt R."/>
            <person name="Macdonald J."/>
            <person name="Maclean C."/>
            <person name="Major J."/>
            <person name="Manning J."/>
            <person name="Marabella R."/>
            <person name="Maru K."/>
            <person name="Matthews C."/>
            <person name="Mauceli E."/>
            <person name="Mccarthy M."/>
            <person name="Mcdonough S."/>
            <person name="Mcghee T."/>
            <person name="Meldrim J."/>
            <person name="Meneus L."/>
            <person name="Mesirov J."/>
            <person name="Mihalev A."/>
            <person name="Mihova T."/>
            <person name="Mikkelsen T."/>
            <person name="Mlenga V."/>
            <person name="Moru K."/>
            <person name="Mozes J."/>
            <person name="Mulrain L."/>
            <person name="Munson G."/>
            <person name="Naylor J."/>
            <person name="Newes C."/>
            <person name="Nguyen C."/>
            <person name="Nguyen N."/>
            <person name="Nguyen T."/>
            <person name="Nicol R."/>
            <person name="Nielsen C."/>
            <person name="Nizzari M."/>
            <person name="Norbu C."/>
            <person name="Norbu N."/>
            <person name="O'donnell P."/>
            <person name="Okoawo O."/>
            <person name="O'leary S."/>
            <person name="Omotosho B."/>
            <person name="O'neill K."/>
            <person name="Osman S."/>
            <person name="Parker S."/>
            <person name="Perrin D."/>
            <person name="Phunkhang P."/>
            <person name="Piqani B."/>
            <person name="Purcell S."/>
            <person name="Rachupka T."/>
            <person name="Ramasamy U."/>
            <person name="Rameau R."/>
            <person name="Ray V."/>
            <person name="Raymond C."/>
            <person name="Retta R."/>
            <person name="Richardson S."/>
            <person name="Rise C."/>
            <person name="Rodriguez J."/>
            <person name="Rogers J."/>
            <person name="Rogov P."/>
            <person name="Rutman M."/>
            <person name="Schupbach R."/>
            <person name="Seaman C."/>
            <person name="Settipalli S."/>
            <person name="Sharpe T."/>
            <person name="Sheridan J."/>
            <person name="Sherpa N."/>
            <person name="Shi J."/>
            <person name="Smirnov S."/>
            <person name="Smith C."/>
            <person name="Sougnez C."/>
            <person name="Spencer B."/>
            <person name="Stalker J."/>
            <person name="Stange-thomann N."/>
            <person name="Stavropoulos S."/>
            <person name="Stetson K."/>
            <person name="Stone C."/>
            <person name="Stone S."/>
            <person name="Stubbs M."/>
            <person name="Talamas J."/>
            <person name="Tchuinga P."/>
            <person name="Tenzing P."/>
            <person name="Tesfaye S."/>
            <person name="Theodore J."/>
            <person name="Thoulutsang Y."/>
            <person name="Topham K."/>
            <person name="Towey S."/>
            <person name="Tsamla T."/>
            <person name="Tsomo N."/>
            <person name="Vallee D."/>
            <person name="Vassiliev H."/>
            <person name="Venkataraman V."/>
            <person name="Vinson J."/>
            <person name="Vo A."/>
            <person name="Wade C."/>
            <person name="Wang S."/>
            <person name="Wangchuk T."/>
            <person name="Wangdi T."/>
            <person name="Whittaker C."/>
            <person name="Wilkinson J."/>
            <person name="Wu Y."/>
            <person name="Wyman D."/>
            <person name="Yadav S."/>
            <person name="Yang S."/>
            <person name="Yang X."/>
            <person name="Yeager S."/>
            <person name="Yee E."/>
            <person name="Young G."/>
            <person name="Zainoun J."/>
            <person name="Zembeck L."/>
            <person name="Zimmer A."/>
            <person name="Zody M."/>
            <person name="Lander E."/>
        </authorList>
    </citation>
    <scope>NUCLEOTIDE SEQUENCE [LARGE SCALE GENOMIC DNA]</scope>
</reference>
<reference evidence="6" key="2">
    <citation type="submission" date="2025-08" db="UniProtKB">
        <authorList>
            <consortium name="Ensembl"/>
        </authorList>
    </citation>
    <scope>IDENTIFICATION</scope>
</reference>
<feature type="transmembrane region" description="Helical" evidence="5">
    <location>
        <begin position="14"/>
        <end position="35"/>
    </location>
</feature>
<keyword evidence="7" id="KW-1185">Reference proteome</keyword>
<evidence type="ECO:0000256" key="3">
    <source>
        <dbReference type="ARBA" id="ARBA00022989"/>
    </source>
</evidence>
<feature type="transmembrane region" description="Helical" evidence="5">
    <location>
        <begin position="188"/>
        <end position="211"/>
    </location>
</feature>
<accession>H2ZNX9</accession>
<dbReference type="eggNOG" id="KOG2641">
    <property type="taxonomic scope" value="Eukaryota"/>
</dbReference>
<comment type="subcellular location">
    <subcellularLocation>
        <location evidence="1">Membrane</location>
        <topology evidence="1">Multi-pass membrane protein</topology>
    </subcellularLocation>
</comment>
<sequence length="358" mass="40303">PATPVFMQTVACKATSGVFTWLAILITCHHIYLHLKYYTVPSEQRWIVRILFIVPIYSFDSWLSLMLFNTNDLYIYFDTIRNCYEAFVVYNFLSLCYEGYLGGESAIMAEIRGKPVNTCTLDISMLMTNWISCTCCLAGKTYSIGTLRFCKQATLQFCIIKPPLAIITLILQSFDLYKDGDFNVNSGYLYITIIYNISVSFALYALALFYYATQEILKPFDPVLKFIVVKSVIFLSFWQGLLLSILEATGAITPVSVGGSAAEVLGIGTVAAGIQNFIICIEMLFAAVALRYAFPYQIYQEKQSDKVGNSIYQSRFKPFTPGMTSTQSISSRLKDTVNPTDIVQDAVHNFSPSYQNYT</sequence>
<name>H2ZNX9_CIOSA</name>
<dbReference type="PANTHER" id="PTHR23423">
    <property type="entry name" value="ORGANIC SOLUTE TRANSPORTER-RELATED"/>
    <property type="match status" value="1"/>
</dbReference>
<evidence type="ECO:0000313" key="7">
    <source>
        <dbReference type="Proteomes" id="UP000007875"/>
    </source>
</evidence>
<evidence type="ECO:0000256" key="1">
    <source>
        <dbReference type="ARBA" id="ARBA00004141"/>
    </source>
</evidence>
<organism evidence="6 7">
    <name type="scientific">Ciona savignyi</name>
    <name type="common">Pacific transparent sea squirt</name>
    <dbReference type="NCBI Taxonomy" id="51511"/>
    <lineage>
        <taxon>Eukaryota</taxon>
        <taxon>Metazoa</taxon>
        <taxon>Chordata</taxon>
        <taxon>Tunicata</taxon>
        <taxon>Ascidiacea</taxon>
        <taxon>Phlebobranchia</taxon>
        <taxon>Cionidae</taxon>
        <taxon>Ciona</taxon>
    </lineage>
</organism>
<keyword evidence="4 5" id="KW-0472">Membrane</keyword>
<dbReference type="InterPro" id="IPR005178">
    <property type="entry name" value="Ostalpha/TMEM184C"/>
</dbReference>
<evidence type="ECO:0000256" key="5">
    <source>
        <dbReference type="SAM" id="Phobius"/>
    </source>
</evidence>
<evidence type="ECO:0000256" key="2">
    <source>
        <dbReference type="ARBA" id="ARBA00022692"/>
    </source>
</evidence>
<protein>
    <recommendedName>
        <fullName evidence="8">Transmembrane protein 184B</fullName>
    </recommendedName>
</protein>
<feature type="transmembrane region" description="Helical" evidence="5">
    <location>
        <begin position="223"/>
        <end position="246"/>
    </location>
</feature>
<evidence type="ECO:0000313" key="6">
    <source>
        <dbReference type="Ensembl" id="ENSCSAVP00000019295.1"/>
    </source>
</evidence>
<reference evidence="6" key="3">
    <citation type="submission" date="2025-09" db="UniProtKB">
        <authorList>
            <consortium name="Ensembl"/>
        </authorList>
    </citation>
    <scope>IDENTIFICATION</scope>
</reference>
<keyword evidence="3 5" id="KW-1133">Transmembrane helix</keyword>
<dbReference type="SMART" id="SM01417">
    <property type="entry name" value="Solute_trans_a"/>
    <property type="match status" value="1"/>
</dbReference>
<evidence type="ECO:0000256" key="4">
    <source>
        <dbReference type="ARBA" id="ARBA00023136"/>
    </source>
</evidence>
<dbReference type="Ensembl" id="ENSCSAVT00000019503.1">
    <property type="protein sequence ID" value="ENSCSAVP00000019295.1"/>
    <property type="gene ID" value="ENSCSAVG00000011329.1"/>
</dbReference>
<dbReference type="OMA" id="CIKLIVM"/>